<feature type="compositionally biased region" description="Basic and acidic residues" evidence="1">
    <location>
        <begin position="284"/>
        <end position="301"/>
    </location>
</feature>
<feature type="compositionally biased region" description="Acidic residues" evidence="1">
    <location>
        <begin position="302"/>
        <end position="311"/>
    </location>
</feature>
<evidence type="ECO:0008006" key="4">
    <source>
        <dbReference type="Google" id="ProtNLM"/>
    </source>
</evidence>
<evidence type="ECO:0000313" key="3">
    <source>
        <dbReference type="Proteomes" id="UP001497383"/>
    </source>
</evidence>
<accession>A0ABP0ZVK9</accession>
<organism evidence="2 3">
    <name type="scientific">Lodderomyces beijingensis</name>
    <dbReference type="NCBI Taxonomy" id="1775926"/>
    <lineage>
        <taxon>Eukaryota</taxon>
        <taxon>Fungi</taxon>
        <taxon>Dikarya</taxon>
        <taxon>Ascomycota</taxon>
        <taxon>Saccharomycotina</taxon>
        <taxon>Pichiomycetes</taxon>
        <taxon>Debaryomycetaceae</taxon>
        <taxon>Candida/Lodderomyces clade</taxon>
        <taxon>Lodderomyces</taxon>
    </lineage>
</organism>
<dbReference type="PANTHER" id="PTHR21521:SF0">
    <property type="entry name" value="AMUN, ISOFORM A"/>
    <property type="match status" value="1"/>
</dbReference>
<dbReference type="PANTHER" id="PTHR21521">
    <property type="entry name" value="AMUN, ISOFORM A"/>
    <property type="match status" value="1"/>
</dbReference>
<evidence type="ECO:0000256" key="1">
    <source>
        <dbReference type="SAM" id="MobiDB-lite"/>
    </source>
</evidence>
<dbReference type="EMBL" id="OZ022411">
    <property type="protein sequence ID" value="CAK9441577.1"/>
    <property type="molecule type" value="Genomic_DNA"/>
</dbReference>
<protein>
    <recommendedName>
        <fullName evidence="4">HhH-GPD domain-containing protein</fullName>
    </recommendedName>
</protein>
<proteinExistence type="predicted"/>
<reference evidence="2 3" key="1">
    <citation type="submission" date="2024-03" db="EMBL/GenBank/DDBJ databases">
        <authorList>
            <person name="Brejova B."/>
        </authorList>
    </citation>
    <scope>NUCLEOTIDE SEQUENCE [LARGE SCALE GENOMIC DNA]</scope>
    <source>
        <strain evidence="2 3">CBS 14171</strain>
    </source>
</reference>
<feature type="compositionally biased region" description="Basic residues" evidence="1">
    <location>
        <begin position="315"/>
        <end position="324"/>
    </location>
</feature>
<name>A0ABP0ZVK9_9ASCO</name>
<sequence length="324" mass="37751">MASTKPTLAPRNCQLPSFASLAFTTIDIPMSLEYLKTASKKLYPNLVRELSVHITKKYDGNTKTFEQLDSWRSKDVPQILAERYRKSKDTTTYLEKKELVLLMDWKLAKGTFRPSLPKLIKSNEEDTVKEVTRSGFKIMLDYFKTLPDDFWDKLTANDRIEYSKTVRLALKKLGELKGIGPATASLLLSCLSDIYPRLAPPFFSDDSFLYFVVGDAARSEYKLRYSPKEYADEYLSVFFDIMHAHAKDGWTMTELERGAWSIGFYDANKETRMVELENPFTDKDVDWNKYRHDDTPAVKEKEEEEEEEEEEEKPKKKMRKTSKR</sequence>
<dbReference type="GeneID" id="92210641"/>
<keyword evidence="3" id="KW-1185">Reference proteome</keyword>
<gene>
    <name evidence="2" type="ORF">LODBEIA_P54450</name>
</gene>
<evidence type="ECO:0000313" key="2">
    <source>
        <dbReference type="EMBL" id="CAK9441577.1"/>
    </source>
</evidence>
<dbReference type="RefSeq" id="XP_066832383.1">
    <property type="nucleotide sequence ID" value="XM_066975778.1"/>
</dbReference>
<feature type="region of interest" description="Disordered" evidence="1">
    <location>
        <begin position="284"/>
        <end position="324"/>
    </location>
</feature>
<dbReference type="Proteomes" id="UP001497383">
    <property type="component" value="Chromosome 7"/>
</dbReference>